<gene>
    <name evidence="1" type="ORF">Q3C12_35095</name>
</gene>
<name>A0ABT8VMJ9_9BACL</name>
<comment type="caution">
    <text evidence="1">The sequence shown here is derived from an EMBL/GenBank/DDBJ whole genome shotgun (WGS) entry which is preliminary data.</text>
</comment>
<dbReference type="RefSeq" id="WP_302881633.1">
    <property type="nucleotide sequence ID" value="NZ_JAUMKJ010000126.1"/>
</dbReference>
<evidence type="ECO:0000313" key="2">
    <source>
        <dbReference type="Proteomes" id="UP001168883"/>
    </source>
</evidence>
<reference evidence="1" key="1">
    <citation type="submission" date="2023-07" db="EMBL/GenBank/DDBJ databases">
        <authorList>
            <person name="Aktuganov G."/>
            <person name="Boyko T."/>
            <person name="Delegan Y."/>
            <person name="Galimzianova N."/>
            <person name="Gilvanova E."/>
            <person name="Korobov V."/>
            <person name="Kuzmina L."/>
            <person name="Melentiev A."/>
            <person name="Milman P."/>
            <person name="Ryabova A."/>
            <person name="Stupak E."/>
            <person name="Yasakov T."/>
            <person name="Zharikova N."/>
            <person name="Zhurenko E."/>
        </authorList>
    </citation>
    <scope>NUCLEOTIDE SEQUENCE</scope>
    <source>
        <strain evidence="1">IB-739</strain>
    </source>
</reference>
<organism evidence="1 2">
    <name type="scientific">Paenibacillus ehimensis</name>
    <dbReference type="NCBI Taxonomy" id="79264"/>
    <lineage>
        <taxon>Bacteria</taxon>
        <taxon>Bacillati</taxon>
        <taxon>Bacillota</taxon>
        <taxon>Bacilli</taxon>
        <taxon>Bacillales</taxon>
        <taxon>Paenibacillaceae</taxon>
        <taxon>Paenibacillus</taxon>
    </lineage>
</organism>
<protein>
    <submittedName>
        <fullName evidence="1">Uncharacterized protein</fullName>
    </submittedName>
</protein>
<keyword evidence="2" id="KW-1185">Reference proteome</keyword>
<dbReference type="EMBL" id="JAUMKJ010000126">
    <property type="protein sequence ID" value="MDO3682212.1"/>
    <property type="molecule type" value="Genomic_DNA"/>
</dbReference>
<sequence>MSQITVITECSDCAETYRYEYAGVLVGESHALYVDAAYSLVVLERVRPQDGVYVTTGGTGSVIFDLQVADPSFIKRIGSMSAVDLLTQLITRN</sequence>
<dbReference type="Proteomes" id="UP001168883">
    <property type="component" value="Unassembled WGS sequence"/>
</dbReference>
<evidence type="ECO:0000313" key="1">
    <source>
        <dbReference type="EMBL" id="MDO3682212.1"/>
    </source>
</evidence>
<proteinExistence type="predicted"/>
<accession>A0ABT8VMJ9</accession>